<proteinExistence type="predicted"/>
<dbReference type="Proteomes" id="UP000247647">
    <property type="component" value="Unassembled WGS sequence"/>
</dbReference>
<dbReference type="OrthoDB" id="4511873at2759"/>
<evidence type="ECO:0000313" key="2">
    <source>
        <dbReference type="Proteomes" id="UP000247647"/>
    </source>
</evidence>
<dbReference type="GeneID" id="37122453"/>
<accession>A0A318Y331</accession>
<protein>
    <submittedName>
        <fullName evidence="1">Uncharacterized protein</fullName>
    </submittedName>
</protein>
<reference evidence="1" key="1">
    <citation type="submission" date="2016-12" db="EMBL/GenBank/DDBJ databases">
        <title>The genomes of Aspergillus section Nigri reveals drivers in fungal speciation.</title>
        <authorList>
            <consortium name="DOE Joint Genome Institute"/>
            <person name="Vesth T.C."/>
            <person name="Nybo J."/>
            <person name="Theobald S."/>
            <person name="Brandl J."/>
            <person name="Frisvad J.C."/>
            <person name="Nielsen K.F."/>
            <person name="Lyhne E.K."/>
            <person name="Kogle M.E."/>
            <person name="Kuo A."/>
            <person name="Riley R."/>
            <person name="Clum A."/>
            <person name="Nolan M."/>
            <person name="Lipzen A."/>
            <person name="Salamov A."/>
            <person name="Henrissat B."/>
            <person name="Wiebenga A."/>
            <person name="De Vries R.P."/>
            <person name="Grigoriev I.V."/>
            <person name="Mortensen U.H."/>
            <person name="Andersen M.R."/>
            <person name="Baker S.E."/>
        </authorList>
    </citation>
    <scope>NUCLEOTIDE SEQUENCE [LARGE SCALE GENOMIC DNA]</scope>
    <source>
        <strain evidence="1">CBS 115656</strain>
    </source>
</reference>
<dbReference type="EMBL" id="KZ821533">
    <property type="protein sequence ID" value="PYH28209.1"/>
    <property type="molecule type" value="Genomic_DNA"/>
</dbReference>
<evidence type="ECO:0000313" key="1">
    <source>
        <dbReference type="EMBL" id="PYH28209.1"/>
    </source>
</evidence>
<gene>
    <name evidence="1" type="ORF">BO87DRAFT_322786</name>
</gene>
<sequence>MYCLRHVNYYFNPKEDALYDISCLLDAKASVLCCFCSEGRKTCDPVGFAYFVLCMYDLLTPVEPVTGLLGNARDLVEIIEWAVVVLDEEHWNGDVKQTIREEVYILVKVFDSVEGAYTCEFLLKGTKTAKRVSPRYNQGVWSSWPYC</sequence>
<name>A0A318Y331_ASPNB</name>
<organism evidence="1 2">
    <name type="scientific">Aspergillus neoniger (strain CBS 115656)</name>
    <dbReference type="NCBI Taxonomy" id="1448310"/>
    <lineage>
        <taxon>Eukaryota</taxon>
        <taxon>Fungi</taxon>
        <taxon>Dikarya</taxon>
        <taxon>Ascomycota</taxon>
        <taxon>Pezizomycotina</taxon>
        <taxon>Eurotiomycetes</taxon>
        <taxon>Eurotiomycetidae</taxon>
        <taxon>Eurotiales</taxon>
        <taxon>Aspergillaceae</taxon>
        <taxon>Aspergillus</taxon>
        <taxon>Aspergillus subgen. Circumdati</taxon>
    </lineage>
</organism>
<dbReference type="AlphaFoldDB" id="A0A318Y331"/>
<keyword evidence="2" id="KW-1185">Reference proteome</keyword>
<dbReference type="RefSeq" id="XP_025473687.1">
    <property type="nucleotide sequence ID" value="XM_025619997.1"/>
</dbReference>